<keyword evidence="1" id="KW-0812">Transmembrane</keyword>
<feature type="transmembrane region" description="Helical" evidence="1">
    <location>
        <begin position="22"/>
        <end position="43"/>
    </location>
</feature>
<keyword evidence="1" id="KW-0472">Membrane</keyword>
<dbReference type="AlphaFoldDB" id="A0A6G1GAY5"/>
<organism evidence="2">
    <name type="scientific">Eremomyces bilateralis CBS 781.70</name>
    <dbReference type="NCBI Taxonomy" id="1392243"/>
    <lineage>
        <taxon>Eukaryota</taxon>
        <taxon>Fungi</taxon>
        <taxon>Dikarya</taxon>
        <taxon>Ascomycota</taxon>
        <taxon>Pezizomycotina</taxon>
        <taxon>Dothideomycetes</taxon>
        <taxon>Dothideomycetes incertae sedis</taxon>
        <taxon>Eremomycetales</taxon>
        <taxon>Eremomycetaceae</taxon>
        <taxon>Eremomyces</taxon>
    </lineage>
</organism>
<keyword evidence="1" id="KW-1133">Transmembrane helix</keyword>
<name>A0A6G1GAY5_9PEZI</name>
<evidence type="ECO:0000256" key="1">
    <source>
        <dbReference type="SAM" id="Phobius"/>
    </source>
</evidence>
<gene>
    <name evidence="2 4" type="ORF">P152DRAFT_250201</name>
</gene>
<sequence length="70" mass="7686">MVSTENDCDSHCPFTTVPSRGILNLSIVPETFILAALCIRFAIRLLSWIQSQRHPPGLALSICSAIYCPP</sequence>
<keyword evidence="3" id="KW-1185">Reference proteome</keyword>
<evidence type="ECO:0000313" key="2">
    <source>
        <dbReference type="EMBL" id="KAF1815248.1"/>
    </source>
</evidence>
<evidence type="ECO:0000313" key="3">
    <source>
        <dbReference type="Proteomes" id="UP000504638"/>
    </source>
</evidence>
<reference evidence="4" key="2">
    <citation type="submission" date="2020-04" db="EMBL/GenBank/DDBJ databases">
        <authorList>
            <consortium name="NCBI Genome Project"/>
        </authorList>
    </citation>
    <scope>NUCLEOTIDE SEQUENCE</scope>
    <source>
        <strain evidence="4">CBS 781.70</strain>
    </source>
</reference>
<proteinExistence type="predicted"/>
<reference evidence="4" key="3">
    <citation type="submission" date="2025-04" db="UniProtKB">
        <authorList>
            <consortium name="RefSeq"/>
        </authorList>
    </citation>
    <scope>IDENTIFICATION</scope>
    <source>
        <strain evidence="4">CBS 781.70</strain>
    </source>
</reference>
<accession>A0A6G1GAY5</accession>
<dbReference type="Proteomes" id="UP000504638">
    <property type="component" value="Unplaced"/>
</dbReference>
<reference evidence="2 4" key="1">
    <citation type="submission" date="2020-01" db="EMBL/GenBank/DDBJ databases">
        <authorList>
            <consortium name="DOE Joint Genome Institute"/>
            <person name="Haridas S."/>
            <person name="Albert R."/>
            <person name="Binder M."/>
            <person name="Bloem J."/>
            <person name="Labutti K."/>
            <person name="Salamov A."/>
            <person name="Andreopoulos B."/>
            <person name="Baker S.E."/>
            <person name="Barry K."/>
            <person name="Bills G."/>
            <person name="Bluhm B.H."/>
            <person name="Cannon C."/>
            <person name="Castanera R."/>
            <person name="Culley D.E."/>
            <person name="Daum C."/>
            <person name="Ezra D."/>
            <person name="Gonzalez J.B."/>
            <person name="Henrissat B."/>
            <person name="Kuo A."/>
            <person name="Liang C."/>
            <person name="Lipzen A."/>
            <person name="Lutzoni F."/>
            <person name="Magnuson J."/>
            <person name="Mondo S."/>
            <person name="Nolan M."/>
            <person name="Ohm R."/>
            <person name="Pangilinan J."/>
            <person name="Park H.-J."/>
            <person name="Ramirez L."/>
            <person name="Alfaro M."/>
            <person name="Sun H."/>
            <person name="Tritt A."/>
            <person name="Yoshinaga Y."/>
            <person name="Zwiers L.-H."/>
            <person name="Turgeon B.G."/>
            <person name="Goodwin S.B."/>
            <person name="Spatafora J.W."/>
            <person name="Crous P.W."/>
            <person name="Grigoriev I.V."/>
        </authorList>
    </citation>
    <scope>NUCLEOTIDE SEQUENCE</scope>
    <source>
        <strain evidence="2 4">CBS 781.70</strain>
    </source>
</reference>
<protein>
    <submittedName>
        <fullName evidence="2 4">Uncharacterized protein</fullName>
    </submittedName>
</protein>
<dbReference type="RefSeq" id="XP_033536879.1">
    <property type="nucleotide sequence ID" value="XM_033674700.1"/>
</dbReference>
<dbReference type="EMBL" id="ML975152">
    <property type="protein sequence ID" value="KAF1815248.1"/>
    <property type="molecule type" value="Genomic_DNA"/>
</dbReference>
<dbReference type="GeneID" id="54415270"/>
<evidence type="ECO:0000313" key="4">
    <source>
        <dbReference type="RefSeq" id="XP_033536879.1"/>
    </source>
</evidence>